<dbReference type="CDD" id="cd10017">
    <property type="entry name" value="B3_DNA"/>
    <property type="match status" value="1"/>
</dbReference>
<gene>
    <name evidence="13" type="ORF">CJ030_MR7G007520</name>
</gene>
<evidence type="ECO:0000313" key="13">
    <source>
        <dbReference type="EMBL" id="KAB1207712.1"/>
    </source>
</evidence>
<dbReference type="PROSITE" id="PS51745">
    <property type="entry name" value="PB1"/>
    <property type="match status" value="1"/>
</dbReference>
<dbReference type="InterPro" id="IPR015300">
    <property type="entry name" value="DNA-bd_pseudobarrel_sf"/>
</dbReference>
<evidence type="ECO:0000259" key="12">
    <source>
        <dbReference type="PROSITE" id="PS51745"/>
    </source>
</evidence>
<dbReference type="FunFam" id="2.30.30.1040:FF:000001">
    <property type="entry name" value="Auxin response factor"/>
    <property type="match status" value="1"/>
</dbReference>
<dbReference type="AlphaFoldDB" id="A0A6A1V4H4"/>
<dbReference type="EMBL" id="RXIC02000025">
    <property type="protein sequence ID" value="KAB1207712.1"/>
    <property type="molecule type" value="Genomic_DNA"/>
</dbReference>
<dbReference type="SUPFAM" id="SSF101936">
    <property type="entry name" value="DNA-binding pseudobarrel domain"/>
    <property type="match status" value="1"/>
</dbReference>
<evidence type="ECO:0000256" key="3">
    <source>
        <dbReference type="ARBA" id="ARBA00011726"/>
    </source>
</evidence>
<dbReference type="Gene3D" id="2.30.30.1040">
    <property type="match status" value="1"/>
</dbReference>
<dbReference type="Pfam" id="PF02362">
    <property type="entry name" value="B3"/>
    <property type="match status" value="1"/>
</dbReference>
<dbReference type="SMART" id="SM01019">
    <property type="entry name" value="B3"/>
    <property type="match status" value="1"/>
</dbReference>
<dbReference type="OrthoDB" id="1912783at2759"/>
<dbReference type="GO" id="GO:0005634">
    <property type="term" value="C:nucleus"/>
    <property type="evidence" value="ECO:0007669"/>
    <property type="project" value="UniProtKB-SubCell"/>
</dbReference>
<dbReference type="SUPFAM" id="SSF54277">
    <property type="entry name" value="CAD &amp; PB1 domains"/>
    <property type="match status" value="1"/>
</dbReference>
<name>A0A6A1V4H4_9ROSI</name>
<reference evidence="13 14" key="1">
    <citation type="journal article" date="2019" name="Plant Biotechnol. J.">
        <title>The red bayberry genome and genetic basis of sex determination.</title>
        <authorList>
            <person name="Jia H.M."/>
            <person name="Jia H.J."/>
            <person name="Cai Q.L."/>
            <person name="Wang Y."/>
            <person name="Zhao H.B."/>
            <person name="Yang W.F."/>
            <person name="Wang G.Y."/>
            <person name="Li Y.H."/>
            <person name="Zhan D.L."/>
            <person name="Shen Y.T."/>
            <person name="Niu Q.F."/>
            <person name="Chang L."/>
            <person name="Qiu J."/>
            <person name="Zhao L."/>
            <person name="Xie H.B."/>
            <person name="Fu W.Y."/>
            <person name="Jin J."/>
            <person name="Li X.W."/>
            <person name="Jiao Y."/>
            <person name="Zhou C.C."/>
            <person name="Tu T."/>
            <person name="Chai C.Y."/>
            <person name="Gao J.L."/>
            <person name="Fan L.J."/>
            <person name="van de Weg E."/>
            <person name="Wang J.Y."/>
            <person name="Gao Z.S."/>
        </authorList>
    </citation>
    <scope>NUCLEOTIDE SEQUENCE [LARGE SCALE GENOMIC DNA]</scope>
    <source>
        <tissue evidence="13">Leaves</tissue>
    </source>
</reference>
<keyword evidence="8 9" id="KW-0927">Auxin signaling pathway</keyword>
<feature type="compositionally biased region" description="Polar residues" evidence="10">
    <location>
        <begin position="416"/>
        <end position="441"/>
    </location>
</feature>
<dbReference type="Gene3D" id="3.10.20.90">
    <property type="entry name" value="Phosphatidylinositol 3-kinase Catalytic Subunit, Chain A, domain 1"/>
    <property type="match status" value="1"/>
</dbReference>
<dbReference type="GO" id="GO:0006355">
    <property type="term" value="P:regulation of DNA-templated transcription"/>
    <property type="evidence" value="ECO:0007669"/>
    <property type="project" value="InterPro"/>
</dbReference>
<comment type="subunit">
    <text evidence="3 9">Homodimers and heterodimers.</text>
</comment>
<evidence type="ECO:0000256" key="10">
    <source>
        <dbReference type="SAM" id="MobiDB-lite"/>
    </source>
</evidence>
<keyword evidence="5 9" id="KW-0238">DNA-binding</keyword>
<feature type="region of interest" description="Disordered" evidence="10">
    <location>
        <begin position="415"/>
        <end position="447"/>
    </location>
</feature>
<keyword evidence="7 9" id="KW-0539">Nucleus</keyword>
<dbReference type="InterPro" id="IPR033389">
    <property type="entry name" value="AUX/IAA_dom"/>
</dbReference>
<protein>
    <recommendedName>
        <fullName evidence="9">Auxin response factor</fullName>
    </recommendedName>
</protein>
<comment type="caution">
    <text evidence="13">The sequence shown here is derived from an EMBL/GenBank/DDBJ whole genome shotgun (WGS) entry which is preliminary data.</text>
</comment>
<dbReference type="InterPro" id="IPR044835">
    <property type="entry name" value="ARF_plant"/>
</dbReference>
<evidence type="ECO:0000256" key="7">
    <source>
        <dbReference type="ARBA" id="ARBA00023242"/>
    </source>
</evidence>
<organism evidence="13 14">
    <name type="scientific">Morella rubra</name>
    <name type="common">Chinese bayberry</name>
    <dbReference type="NCBI Taxonomy" id="262757"/>
    <lineage>
        <taxon>Eukaryota</taxon>
        <taxon>Viridiplantae</taxon>
        <taxon>Streptophyta</taxon>
        <taxon>Embryophyta</taxon>
        <taxon>Tracheophyta</taxon>
        <taxon>Spermatophyta</taxon>
        <taxon>Magnoliopsida</taxon>
        <taxon>eudicotyledons</taxon>
        <taxon>Gunneridae</taxon>
        <taxon>Pentapetalae</taxon>
        <taxon>rosids</taxon>
        <taxon>fabids</taxon>
        <taxon>Fagales</taxon>
        <taxon>Myricaceae</taxon>
        <taxon>Morella</taxon>
    </lineage>
</organism>
<dbReference type="Pfam" id="PF02309">
    <property type="entry name" value="AUX_IAA"/>
    <property type="match status" value="1"/>
</dbReference>
<dbReference type="InterPro" id="IPR010525">
    <property type="entry name" value="ARF_dom"/>
</dbReference>
<evidence type="ECO:0000259" key="11">
    <source>
        <dbReference type="PROSITE" id="PS50863"/>
    </source>
</evidence>
<dbReference type="Pfam" id="PF06507">
    <property type="entry name" value="ARF_AD"/>
    <property type="match status" value="1"/>
</dbReference>
<evidence type="ECO:0000256" key="4">
    <source>
        <dbReference type="ARBA" id="ARBA00023015"/>
    </source>
</evidence>
<sequence length="763" mass="85396">MTSSSFPVAGPEEDALYKELWHACAGPLVSVPRQGELVFYFPQGHIEQVEASTNQVVEQQMPAYDLPAQILCRVLNVHLKVENCVLDKKAEPDTDEVYAQVTLVPERKQVENTVEEQGPLVSSPRPRVYSFCKTLTASDTSTHGGFSVLRRHADECLPPLDMSKQPPTQELVSKDIHGNIWHFRHIFRGQPRRHLLQSGWSHFVSSKKLVAGDAFIFLRILFHENSDVLIWSEIEASFVNASLLSFRHIFECRYVMQIECLWTSPAEFIVPLDKYMDCVKNNCSMGMRFKMRFEGEEAPEQRFSGTVIGTEDADLGRWPGSKWRCLKVRWDETSPVHRPDRVSPWNIEIASNHTPDTHPVCRTKRPRGNMAPSSTDSFVHMGEGLSKTPIDSSPEKGVLKAMQGQAMSTIGGIFAENNNSDTAQNPPLWIQSQGKNQTESGSAERLGPDDSVAAVMHEMHYRTPVSGSLTTSGFSWSFINQIPGNSLGLKKHVVDLDQRPTFLTCMQSMTHPSHNVLDCSMKLPAAAGEQHPGNRLLTLLPPTNIEDSRRGMLLKSQPPLLQKVVKSKGDGSCKLFGISLISGSHLASEPATPPANFMQRLQGKIPCSSDQGQDLVSDILLQKVEHPKSAEMAIRDDERIKPFQSSEQLSREVQGRSLSRTCIKAHKQGVPVGQLVDLTKFDGYNELIAELDHIFEFNGGLIAPNRKWLVVFTDNEGDMMLVGDDPWQEFCSVVREIFIYTREEAALKPLSVAVNAWQYNLVY</sequence>
<feature type="region of interest" description="Disordered" evidence="10">
    <location>
        <begin position="349"/>
        <end position="380"/>
    </location>
</feature>
<evidence type="ECO:0000256" key="6">
    <source>
        <dbReference type="ARBA" id="ARBA00023163"/>
    </source>
</evidence>
<keyword evidence="4 9" id="KW-0805">Transcription regulation</keyword>
<comment type="similarity">
    <text evidence="2 9">Belongs to the ARF family.</text>
</comment>
<dbReference type="PANTHER" id="PTHR31384">
    <property type="entry name" value="AUXIN RESPONSE FACTOR 4-RELATED"/>
    <property type="match status" value="1"/>
</dbReference>
<dbReference type="InterPro" id="IPR003340">
    <property type="entry name" value="B3_DNA-bd"/>
</dbReference>
<feature type="domain" description="TF-B3" evidence="11">
    <location>
        <begin position="131"/>
        <end position="237"/>
    </location>
</feature>
<dbReference type="InterPro" id="IPR053793">
    <property type="entry name" value="PB1-like"/>
</dbReference>
<dbReference type="PANTHER" id="PTHR31384:SF137">
    <property type="entry name" value="AUXIN RESPONSE FACTOR"/>
    <property type="match status" value="1"/>
</dbReference>
<dbReference type="GO" id="GO:0009734">
    <property type="term" value="P:auxin-activated signaling pathway"/>
    <property type="evidence" value="ECO:0007669"/>
    <property type="project" value="UniProtKB-KW"/>
</dbReference>
<accession>A0A6A1V4H4</accession>
<dbReference type="Proteomes" id="UP000516437">
    <property type="component" value="Chromosome 7"/>
</dbReference>
<dbReference type="Gene3D" id="2.40.330.10">
    <property type="entry name" value="DNA-binding pseudobarrel domain"/>
    <property type="match status" value="1"/>
</dbReference>
<feature type="domain" description="PB1" evidence="12">
    <location>
        <begin position="660"/>
        <end position="744"/>
    </location>
</feature>
<evidence type="ECO:0000256" key="2">
    <source>
        <dbReference type="ARBA" id="ARBA00007853"/>
    </source>
</evidence>
<keyword evidence="6 9" id="KW-0804">Transcription</keyword>
<evidence type="ECO:0000256" key="9">
    <source>
        <dbReference type="RuleBase" id="RU004561"/>
    </source>
</evidence>
<comment type="subcellular location">
    <subcellularLocation>
        <location evidence="1 9">Nucleus</location>
    </subcellularLocation>
</comment>
<evidence type="ECO:0000313" key="14">
    <source>
        <dbReference type="Proteomes" id="UP000516437"/>
    </source>
</evidence>
<evidence type="ECO:0000256" key="5">
    <source>
        <dbReference type="ARBA" id="ARBA00023125"/>
    </source>
</evidence>
<dbReference type="PROSITE" id="PS50863">
    <property type="entry name" value="B3"/>
    <property type="match status" value="1"/>
</dbReference>
<proteinExistence type="inferred from homology"/>
<evidence type="ECO:0000256" key="1">
    <source>
        <dbReference type="ARBA" id="ARBA00004123"/>
    </source>
</evidence>
<evidence type="ECO:0000256" key="8">
    <source>
        <dbReference type="ARBA" id="ARBA00023294"/>
    </source>
</evidence>
<dbReference type="FunFam" id="2.40.330.10:FF:000001">
    <property type="entry name" value="Auxin response factor"/>
    <property type="match status" value="1"/>
</dbReference>
<keyword evidence="14" id="KW-1185">Reference proteome</keyword>
<dbReference type="GO" id="GO:0003677">
    <property type="term" value="F:DNA binding"/>
    <property type="evidence" value="ECO:0007669"/>
    <property type="project" value="UniProtKB-KW"/>
</dbReference>
<comment type="function">
    <text evidence="9">Auxin response factors (ARFs) are transcriptional factors that bind specifically to the DNA sequence 5'-TGTCTC-3' found in the auxin-responsive promoter elements (AuxREs).</text>
</comment>